<dbReference type="EMBL" id="CABVHQ010000015">
    <property type="protein sequence ID" value="VVN92722.1"/>
    <property type="molecule type" value="Genomic_DNA"/>
</dbReference>
<accession>A0A5E7BK18</accession>
<gene>
    <name evidence="2" type="ORF">PS691_01998</name>
</gene>
<keyword evidence="1" id="KW-1133">Transmembrane helix</keyword>
<proteinExistence type="predicted"/>
<feature type="transmembrane region" description="Helical" evidence="1">
    <location>
        <begin position="15"/>
        <end position="36"/>
    </location>
</feature>
<evidence type="ECO:0000313" key="2">
    <source>
        <dbReference type="EMBL" id="VVN92722.1"/>
    </source>
</evidence>
<dbReference type="AlphaFoldDB" id="A0A5E7BK18"/>
<feature type="transmembrane region" description="Helical" evidence="1">
    <location>
        <begin position="72"/>
        <end position="91"/>
    </location>
</feature>
<keyword evidence="1" id="KW-0472">Membrane</keyword>
<evidence type="ECO:0000256" key="1">
    <source>
        <dbReference type="SAM" id="Phobius"/>
    </source>
</evidence>
<keyword evidence="1" id="KW-0812">Transmembrane</keyword>
<dbReference type="Proteomes" id="UP000337909">
    <property type="component" value="Unassembled WGS sequence"/>
</dbReference>
<organism evidence="2 3">
    <name type="scientific">Pseudomonas fluorescens</name>
    <dbReference type="NCBI Taxonomy" id="294"/>
    <lineage>
        <taxon>Bacteria</taxon>
        <taxon>Pseudomonadati</taxon>
        <taxon>Pseudomonadota</taxon>
        <taxon>Gammaproteobacteria</taxon>
        <taxon>Pseudomonadales</taxon>
        <taxon>Pseudomonadaceae</taxon>
        <taxon>Pseudomonas</taxon>
    </lineage>
</organism>
<protein>
    <submittedName>
        <fullName evidence="2">Uncharacterized protein</fullName>
    </submittedName>
</protein>
<feature type="transmembrane region" description="Helical" evidence="1">
    <location>
        <begin position="48"/>
        <end position="66"/>
    </location>
</feature>
<sequence>MSVPPRLGRDDFKGAFGVFLLVVFSTFPLVVPFLLLDQTALAVRVSNLVGLVVLFMAGWILAQYAGAKPWQGGMALAVTGTGLIAAIIALGG</sequence>
<evidence type="ECO:0000313" key="3">
    <source>
        <dbReference type="Proteomes" id="UP000337909"/>
    </source>
</evidence>
<reference evidence="2 3" key="1">
    <citation type="submission" date="2019-09" db="EMBL/GenBank/DDBJ databases">
        <authorList>
            <person name="Chandra G."/>
            <person name="Truman W A."/>
        </authorList>
    </citation>
    <scope>NUCLEOTIDE SEQUENCE [LARGE SCALE GENOMIC DNA]</scope>
    <source>
        <strain evidence="2">PS691</strain>
    </source>
</reference>
<name>A0A5E7BK18_PSEFL</name>